<comment type="caution">
    <text evidence="10">The sequence shown here is derived from an EMBL/GenBank/DDBJ whole genome shotgun (WGS) entry which is preliminary data.</text>
</comment>
<dbReference type="PRINTS" id="PR00344">
    <property type="entry name" value="BCTRLSENSOR"/>
</dbReference>
<dbReference type="PANTHER" id="PTHR43395">
    <property type="entry name" value="SENSOR HISTIDINE KINASE CHEA"/>
    <property type="match status" value="1"/>
</dbReference>
<dbReference type="EMBL" id="JAPHEH010000001">
    <property type="protein sequence ID" value="MDG4476730.1"/>
    <property type="molecule type" value="Genomic_DNA"/>
</dbReference>
<reference evidence="10" key="2">
    <citation type="submission" date="2022-10" db="EMBL/GenBank/DDBJ databases">
        <authorList>
            <person name="Aronson H.S."/>
        </authorList>
    </citation>
    <scope>NUCLEOTIDE SEQUENCE</scope>
    <source>
        <strain evidence="10">RS19-109</strain>
    </source>
</reference>
<dbReference type="InterPro" id="IPR008207">
    <property type="entry name" value="Sig_transdc_His_kin_Hpt_dom"/>
</dbReference>
<dbReference type="GO" id="GO:0000155">
    <property type="term" value="F:phosphorelay sensor kinase activity"/>
    <property type="evidence" value="ECO:0007669"/>
    <property type="project" value="UniProtKB-ARBA"/>
</dbReference>
<dbReference type="GO" id="GO:0005524">
    <property type="term" value="F:ATP binding"/>
    <property type="evidence" value="ECO:0007669"/>
    <property type="project" value="UniProtKB-KW"/>
</dbReference>
<dbReference type="Gene3D" id="3.30.565.10">
    <property type="entry name" value="Histidine kinase-like ATPase, C-terminal domain"/>
    <property type="match status" value="1"/>
</dbReference>
<dbReference type="RefSeq" id="WP_307633695.1">
    <property type="nucleotide sequence ID" value="NZ_JAPHEH010000001.1"/>
</dbReference>
<dbReference type="InterPro" id="IPR003594">
    <property type="entry name" value="HATPase_dom"/>
</dbReference>
<keyword evidence="10" id="KW-0547">Nucleotide-binding</keyword>
<feature type="transmembrane region" description="Helical" evidence="7">
    <location>
        <begin position="20"/>
        <end position="42"/>
    </location>
</feature>
<evidence type="ECO:0000256" key="7">
    <source>
        <dbReference type="SAM" id="Phobius"/>
    </source>
</evidence>
<dbReference type="Pfam" id="PF02518">
    <property type="entry name" value="HATPase_c"/>
    <property type="match status" value="1"/>
</dbReference>
<keyword evidence="7" id="KW-0812">Transmembrane</keyword>
<dbReference type="FunFam" id="3.30.565.10:FF:000016">
    <property type="entry name" value="Chemotaxis protein CheA, putative"/>
    <property type="match status" value="1"/>
</dbReference>
<dbReference type="InterPro" id="IPR036890">
    <property type="entry name" value="HATPase_C_sf"/>
</dbReference>
<keyword evidence="7" id="KW-0472">Membrane</keyword>
<protein>
    <recommendedName>
        <fullName evidence="2">histidine kinase</fullName>
        <ecNumber evidence="2">2.7.13.3</ecNumber>
    </recommendedName>
</protein>
<dbReference type="Gene3D" id="3.30.450.20">
    <property type="entry name" value="PAS domain"/>
    <property type="match status" value="1"/>
</dbReference>
<comment type="catalytic activity">
    <reaction evidence="1">
        <text>ATP + protein L-histidine = ADP + protein N-phospho-L-histidine.</text>
        <dbReference type="EC" id="2.7.13.3"/>
    </reaction>
</comment>
<dbReference type="InterPro" id="IPR005467">
    <property type="entry name" value="His_kinase_dom"/>
</dbReference>
<dbReference type="SUPFAM" id="SSF55874">
    <property type="entry name" value="ATPase domain of HSP90 chaperone/DNA topoisomerase II/histidine kinase"/>
    <property type="match status" value="1"/>
</dbReference>
<evidence type="ECO:0000259" key="8">
    <source>
        <dbReference type="PROSITE" id="PS50109"/>
    </source>
</evidence>
<feature type="domain" description="HPt" evidence="9">
    <location>
        <begin position="416"/>
        <end position="517"/>
    </location>
</feature>
<keyword evidence="7" id="KW-1133">Transmembrane helix</keyword>
<keyword evidence="3 6" id="KW-0597">Phosphoprotein</keyword>
<evidence type="ECO:0000259" key="9">
    <source>
        <dbReference type="PROSITE" id="PS50894"/>
    </source>
</evidence>
<dbReference type="InterPro" id="IPR036641">
    <property type="entry name" value="HPT_dom_sf"/>
</dbReference>
<feature type="modified residue" description="Phosphohistidine" evidence="6">
    <location>
        <position position="458"/>
    </location>
</feature>
<evidence type="ECO:0000313" key="10">
    <source>
        <dbReference type="EMBL" id="MDG4476730.1"/>
    </source>
</evidence>
<accession>A0A9X4MIA2</accession>
<keyword evidence="4" id="KW-0808">Transferase</keyword>
<organism evidence="10 11">
    <name type="scientific">Thiovibrio frasassiensis</name>
    <dbReference type="NCBI Taxonomy" id="2984131"/>
    <lineage>
        <taxon>Bacteria</taxon>
        <taxon>Pseudomonadati</taxon>
        <taxon>Thermodesulfobacteriota</taxon>
        <taxon>Desulfobulbia</taxon>
        <taxon>Desulfobulbales</taxon>
        <taxon>Thiovibrionaceae</taxon>
        <taxon>Thiovibrio</taxon>
    </lineage>
</organism>
<evidence type="ECO:0000256" key="4">
    <source>
        <dbReference type="ARBA" id="ARBA00022679"/>
    </source>
</evidence>
<dbReference type="SMART" id="SM00387">
    <property type="entry name" value="HATPase_c"/>
    <property type="match status" value="1"/>
</dbReference>
<sequence>MDKPKPGNREPNPDRVVPRFLLIAFSCLLLISVVAGVIFYYYQKQMMNHTIREQGRGILSSYVSQTRDSIEKGQRKTFQLVMDNIAQLEGVTATTLYPREGLMNYRSGTVTVGLPFVHSQPAGFVSTNLVLYEKTRGMFLRKDWHLAGRFDSAAGQIHLAKVQDKDCAECHYVLDKNLRFNKQNRAEMLDAREAHFYERIPVEDKCTVCHTYWQTGETAGVLGVTIDKAAFLQQTADSTRQLIYILLANATVVLLVTYLIATMYRRILITRRQLADKSDRLAGLLNNSGQGFLSFGPDLAVEPEYSRECLTFFGKEVAGASVAALLFPEDKEERDRFGANIERIVQTADEFQRDILLSLMPKELFLNDRYLDIAYRLLGAERLMLIITDITEQRRLEARVAEEQTHLRFIVAAVTESAELFEVLDDYRNFAENTLPRLLAAPDEELAAGLAEIYRQVHTFKGLFGQLEFFHLPRCLHQYESALNRLRRDLAKQQPDRGVLEKEQALADQALAQELAVLRETLGDSFFARRGHLSLTPEQTEMLERLADRLLQGGPGLDSEETREMLRRIKRLRYVSLSELLSGHAKAAVRLAERLEKELAPVEVEDHGVRVAPEIYGPFTKSLIHLFRNAVDHGLESPEERLEQGKEEEGHLRCRTFLEDEQIVVEIDDDGRGLDLEALRRKGVATGLFTPEQGAALDEATLRLLIFKDEFSTKEEVSELSGRGVGLAAVRMETERLGGRIEVDSTLGQGTRFRFILPYLEALKDSQTGKKATGS</sequence>
<keyword evidence="11" id="KW-1185">Reference proteome</keyword>
<dbReference type="SUPFAM" id="SSF47226">
    <property type="entry name" value="Histidine-containing phosphotransfer domain, HPT domain"/>
    <property type="match status" value="1"/>
</dbReference>
<dbReference type="Gene3D" id="1.20.120.160">
    <property type="entry name" value="HPT domain"/>
    <property type="match status" value="1"/>
</dbReference>
<dbReference type="EC" id="2.7.13.3" evidence="2"/>
<dbReference type="InterPro" id="IPR051315">
    <property type="entry name" value="Bact_Chemotaxis_CheA"/>
</dbReference>
<name>A0A9X4MIA2_9BACT</name>
<proteinExistence type="predicted"/>
<feature type="domain" description="Histidine kinase" evidence="8">
    <location>
        <begin position="623"/>
        <end position="761"/>
    </location>
</feature>
<evidence type="ECO:0000256" key="6">
    <source>
        <dbReference type="PROSITE-ProRule" id="PRU00110"/>
    </source>
</evidence>
<feature type="transmembrane region" description="Helical" evidence="7">
    <location>
        <begin position="242"/>
        <end position="264"/>
    </location>
</feature>
<keyword evidence="5" id="KW-0418">Kinase</keyword>
<evidence type="ECO:0000256" key="1">
    <source>
        <dbReference type="ARBA" id="ARBA00000085"/>
    </source>
</evidence>
<dbReference type="Proteomes" id="UP001154240">
    <property type="component" value="Unassembled WGS sequence"/>
</dbReference>
<dbReference type="PANTHER" id="PTHR43395:SF10">
    <property type="entry name" value="CHEMOTAXIS PROTEIN CHEA"/>
    <property type="match status" value="1"/>
</dbReference>
<reference evidence="10" key="1">
    <citation type="journal article" date="2022" name="bioRxiv">
        <title>Thiovibrio frasassiensisgen. nov., sp. nov., an autotrophic, elemental sulfur disproportionating bacterium isolated from sulfidic karst sediment, and proposal of Thiovibrionaceae fam. nov.</title>
        <authorList>
            <person name="Aronson H."/>
            <person name="Thomas C."/>
            <person name="Bhattacharyya M."/>
            <person name="Eckstein S."/>
            <person name="Jensen S."/>
            <person name="Barco R."/>
            <person name="Macalady J."/>
            <person name="Amend J."/>
        </authorList>
    </citation>
    <scope>NUCLEOTIDE SEQUENCE</scope>
    <source>
        <strain evidence="10">RS19-109</strain>
    </source>
</reference>
<keyword evidence="10" id="KW-0067">ATP-binding</keyword>
<gene>
    <name evidence="10" type="ORF">OLX77_11255</name>
</gene>
<dbReference type="InterPro" id="IPR004358">
    <property type="entry name" value="Sig_transdc_His_kin-like_C"/>
</dbReference>
<evidence type="ECO:0000313" key="11">
    <source>
        <dbReference type="Proteomes" id="UP001154240"/>
    </source>
</evidence>
<evidence type="ECO:0000256" key="2">
    <source>
        <dbReference type="ARBA" id="ARBA00012438"/>
    </source>
</evidence>
<dbReference type="PROSITE" id="PS50894">
    <property type="entry name" value="HPT"/>
    <property type="match status" value="1"/>
</dbReference>
<evidence type="ECO:0000256" key="5">
    <source>
        <dbReference type="ARBA" id="ARBA00022777"/>
    </source>
</evidence>
<dbReference type="PROSITE" id="PS50109">
    <property type="entry name" value="HIS_KIN"/>
    <property type="match status" value="1"/>
</dbReference>
<dbReference type="AlphaFoldDB" id="A0A9X4MIA2"/>
<evidence type="ECO:0000256" key="3">
    <source>
        <dbReference type="ARBA" id="ARBA00022553"/>
    </source>
</evidence>